<keyword evidence="4" id="KW-0479">Metal-binding</keyword>
<feature type="compositionally biased region" description="Polar residues" evidence="13">
    <location>
        <begin position="329"/>
        <end position="339"/>
    </location>
</feature>
<accession>A0A671XIW9</accession>
<feature type="domain" description="C2H2-type" evidence="14">
    <location>
        <begin position="663"/>
        <end position="690"/>
    </location>
</feature>
<evidence type="ECO:0000256" key="8">
    <source>
        <dbReference type="ARBA" id="ARBA00023015"/>
    </source>
</evidence>
<feature type="compositionally biased region" description="Polar residues" evidence="13">
    <location>
        <begin position="202"/>
        <end position="212"/>
    </location>
</feature>
<feature type="domain" description="C2H2-type" evidence="14">
    <location>
        <begin position="467"/>
        <end position="494"/>
    </location>
</feature>
<keyword evidence="16" id="KW-1185">Reference proteome</keyword>
<organism evidence="15 16">
    <name type="scientific">Sparus aurata</name>
    <name type="common">Gilthead sea bream</name>
    <dbReference type="NCBI Taxonomy" id="8175"/>
    <lineage>
        <taxon>Eukaryota</taxon>
        <taxon>Metazoa</taxon>
        <taxon>Chordata</taxon>
        <taxon>Craniata</taxon>
        <taxon>Vertebrata</taxon>
        <taxon>Euteleostomi</taxon>
        <taxon>Actinopterygii</taxon>
        <taxon>Neopterygii</taxon>
        <taxon>Teleostei</taxon>
        <taxon>Neoteleostei</taxon>
        <taxon>Acanthomorphata</taxon>
        <taxon>Eupercaria</taxon>
        <taxon>Spariformes</taxon>
        <taxon>Sparidae</taxon>
        <taxon>Sparus</taxon>
    </lineage>
</organism>
<dbReference type="InterPro" id="IPR036236">
    <property type="entry name" value="Znf_C2H2_sf"/>
</dbReference>
<evidence type="ECO:0000256" key="13">
    <source>
        <dbReference type="SAM" id="MobiDB-lite"/>
    </source>
</evidence>
<keyword evidence="5" id="KW-0677">Repeat</keyword>
<reference evidence="15" key="2">
    <citation type="submission" date="2025-08" db="UniProtKB">
        <authorList>
            <consortium name="Ensembl"/>
        </authorList>
    </citation>
    <scope>IDENTIFICATION</scope>
</reference>
<dbReference type="SMART" id="SM00355">
    <property type="entry name" value="ZnF_C2H2"/>
    <property type="match status" value="9"/>
</dbReference>
<evidence type="ECO:0000256" key="11">
    <source>
        <dbReference type="ARBA" id="ARBA00023242"/>
    </source>
</evidence>
<gene>
    <name evidence="15" type="primary">LOC115592687</name>
</gene>
<dbReference type="GO" id="GO:0005634">
    <property type="term" value="C:nucleus"/>
    <property type="evidence" value="ECO:0007669"/>
    <property type="project" value="UniProtKB-SubCell"/>
</dbReference>
<dbReference type="GeneTree" id="ENSGT00940000153582"/>
<evidence type="ECO:0000313" key="15">
    <source>
        <dbReference type="Ensembl" id="ENSSAUP00010050191.1"/>
    </source>
</evidence>
<dbReference type="FunFam" id="3.30.160.60:FF:000765">
    <property type="entry name" value="Zinc finger 45-like"/>
    <property type="match status" value="1"/>
</dbReference>
<evidence type="ECO:0000313" key="16">
    <source>
        <dbReference type="Proteomes" id="UP000472265"/>
    </source>
</evidence>
<comment type="similarity">
    <text evidence="3">Belongs to the krueppel C2H2-type zinc-finger protein family.</text>
</comment>
<feature type="domain" description="C2H2-type" evidence="14">
    <location>
        <begin position="579"/>
        <end position="606"/>
    </location>
</feature>
<evidence type="ECO:0000256" key="12">
    <source>
        <dbReference type="PROSITE-ProRule" id="PRU00042"/>
    </source>
</evidence>
<dbReference type="Proteomes" id="UP000472265">
    <property type="component" value="Chromosome 12"/>
</dbReference>
<feature type="compositionally biased region" description="Acidic residues" evidence="13">
    <location>
        <begin position="340"/>
        <end position="355"/>
    </location>
</feature>
<dbReference type="FunFam" id="3.30.160.60:FF:001480">
    <property type="entry name" value="Si:cabz01071911.3"/>
    <property type="match status" value="1"/>
</dbReference>
<reference evidence="15" key="1">
    <citation type="submission" date="2021-04" db="EMBL/GenBank/DDBJ databases">
        <authorList>
            <consortium name="Wellcome Sanger Institute Data Sharing"/>
        </authorList>
    </citation>
    <scope>NUCLEOTIDE SEQUENCE [LARGE SCALE GENOMIC DNA]</scope>
</reference>
<evidence type="ECO:0000256" key="1">
    <source>
        <dbReference type="ARBA" id="ARBA00003767"/>
    </source>
</evidence>
<feature type="domain" description="C2H2-type" evidence="14">
    <location>
        <begin position="523"/>
        <end position="550"/>
    </location>
</feature>
<dbReference type="PROSITE" id="PS00028">
    <property type="entry name" value="ZINC_FINGER_C2H2_1"/>
    <property type="match status" value="9"/>
</dbReference>
<feature type="region of interest" description="Disordered" evidence="13">
    <location>
        <begin position="148"/>
        <end position="369"/>
    </location>
</feature>
<dbReference type="FunFam" id="3.30.160.60:FF:000478">
    <property type="entry name" value="Zinc finger protein 133"/>
    <property type="match status" value="1"/>
</dbReference>
<comment type="subcellular location">
    <subcellularLocation>
        <location evidence="2">Nucleus</location>
    </subcellularLocation>
</comment>
<keyword evidence="8" id="KW-0805">Transcription regulation</keyword>
<dbReference type="GO" id="GO:0008270">
    <property type="term" value="F:zinc ion binding"/>
    <property type="evidence" value="ECO:0007669"/>
    <property type="project" value="UniProtKB-KW"/>
</dbReference>
<dbReference type="FunFam" id="3.30.160.60:FF:000065">
    <property type="entry name" value="B-cell CLL/lymphoma 6, member B"/>
    <property type="match status" value="1"/>
</dbReference>
<feature type="domain" description="C2H2-type" evidence="14">
    <location>
        <begin position="495"/>
        <end position="522"/>
    </location>
</feature>
<comment type="function">
    <text evidence="1">May be involved in transcriptional regulation.</text>
</comment>
<evidence type="ECO:0000256" key="10">
    <source>
        <dbReference type="ARBA" id="ARBA00023163"/>
    </source>
</evidence>
<evidence type="ECO:0000256" key="4">
    <source>
        <dbReference type="ARBA" id="ARBA00022723"/>
    </source>
</evidence>
<proteinExistence type="inferred from homology"/>
<feature type="compositionally biased region" description="Polar residues" evidence="13">
    <location>
        <begin position="266"/>
        <end position="276"/>
    </location>
</feature>
<feature type="domain" description="C2H2-type" evidence="14">
    <location>
        <begin position="607"/>
        <end position="634"/>
    </location>
</feature>
<keyword evidence="11" id="KW-0539">Nucleus</keyword>
<dbReference type="Pfam" id="PF00096">
    <property type="entry name" value="zf-C2H2"/>
    <property type="match status" value="9"/>
</dbReference>
<protein>
    <submittedName>
        <fullName evidence="15">Gastrula zinc finger protein XlCGF57.1-like</fullName>
    </submittedName>
</protein>
<dbReference type="FunFam" id="3.30.160.60:FF:002493">
    <property type="entry name" value="Zinc finger protein"/>
    <property type="match status" value="1"/>
</dbReference>
<dbReference type="FunFam" id="3.30.160.60:FF:000446">
    <property type="entry name" value="Zinc finger protein"/>
    <property type="match status" value="1"/>
</dbReference>
<dbReference type="PANTHER" id="PTHR24394">
    <property type="entry name" value="ZINC FINGER PROTEIN"/>
    <property type="match status" value="1"/>
</dbReference>
<evidence type="ECO:0000256" key="5">
    <source>
        <dbReference type="ARBA" id="ARBA00022737"/>
    </source>
</evidence>
<evidence type="ECO:0000256" key="3">
    <source>
        <dbReference type="ARBA" id="ARBA00006991"/>
    </source>
</evidence>
<evidence type="ECO:0000256" key="7">
    <source>
        <dbReference type="ARBA" id="ARBA00022833"/>
    </source>
</evidence>
<dbReference type="FunFam" id="3.30.160.60:FF:001255">
    <property type="entry name" value="Zinc finger protein 26"/>
    <property type="match status" value="1"/>
</dbReference>
<reference evidence="15" key="3">
    <citation type="submission" date="2025-09" db="UniProtKB">
        <authorList>
            <consortium name="Ensembl"/>
        </authorList>
    </citation>
    <scope>IDENTIFICATION</scope>
</reference>
<feature type="compositionally biased region" description="Basic and acidic residues" evidence="13">
    <location>
        <begin position="278"/>
        <end position="289"/>
    </location>
</feature>
<dbReference type="PANTHER" id="PTHR24394:SF29">
    <property type="entry name" value="MYONEURIN"/>
    <property type="match status" value="1"/>
</dbReference>
<evidence type="ECO:0000256" key="6">
    <source>
        <dbReference type="ARBA" id="ARBA00022771"/>
    </source>
</evidence>
<dbReference type="Gene3D" id="3.30.160.60">
    <property type="entry name" value="Classic Zinc Finger"/>
    <property type="match status" value="9"/>
</dbReference>
<dbReference type="SUPFAM" id="SSF57667">
    <property type="entry name" value="beta-beta-alpha zinc fingers"/>
    <property type="match status" value="5"/>
</dbReference>
<dbReference type="AlphaFoldDB" id="A0A671XIW9"/>
<sequence>MSSVESLREFVNERLTAAAEEIFRVFKTTIVQYEEEIDRQRVMLDICWKPQVKLHRIELPQQHVCKEEEVLADQQLCNQERNSSLDQEDPEPPEIKEEQEELCTSREGEQLVLKVETDTVMLTPAYEESDHSEAEPTSDHQLLSNNSHVAESPDQKGGEHGDSGSAGDGEPKKKKRRHTAQTHPELPQQHVCKEEEVLADQQLCNQERNSSLDQEDPEPPEIKEEQEELCTSREGEQLVLKVETDTVMLTPAYEESDHSEAEPTSDHQLLSNNSHVAESPDQKGGEHGDSGSAGDGEQKKKKRRHTAQTHPELPQQHVCKEEEVLADQQLCNQERNSSLDQEDPEPPEIKEEQEELCTSREGEQLVLKVETDTVMLTPAYEESDHSEAEPTSDHQLLSNNSHVAESPDLNRHHGSKSHSAKNSVSSDIQHNTHPGDKTYNCDTCGKTYKYKCQLISHLRIHTDGKKYSCQTCGKTFRTHGELNNHIRIHTGEKPFTCNTCGKAFRQRTNVTVHMRTHTGEKPFTCEICGKAFTHLSTLTGHMRTHTGEKPFTCDICGKAFRIRASLTCHMRTHTGDKKFTCKTCGKSFTARRHLETHMSTHTGVKPFSCNTCGKDFRIRGNLTVHMRIHTGETPYSCKTCGKTFKQHCALEYHMRIHTGQKPYSCKTCGKKMRNSSNLIRHMRIHTGEKQVTLQDMEKMCLIR</sequence>
<keyword evidence="6 12" id="KW-0863">Zinc-finger</keyword>
<feature type="compositionally biased region" description="Acidic residues" evidence="13">
    <location>
        <begin position="213"/>
        <end position="228"/>
    </location>
</feature>
<dbReference type="Ensembl" id="ENSSAUT00010052795.1">
    <property type="protein sequence ID" value="ENSSAUP00010050191.1"/>
    <property type="gene ID" value="ENSSAUG00010020923.1"/>
</dbReference>
<feature type="compositionally biased region" description="Acidic residues" evidence="13">
    <location>
        <begin position="86"/>
        <end position="101"/>
    </location>
</feature>
<feature type="domain" description="C2H2-type" evidence="14">
    <location>
        <begin position="551"/>
        <end position="578"/>
    </location>
</feature>
<dbReference type="FunFam" id="3.30.160.60:FF:000702">
    <property type="entry name" value="Transcription factor E4F1 isoform 1"/>
    <property type="match status" value="1"/>
</dbReference>
<feature type="compositionally biased region" description="Basic and acidic residues" evidence="13">
    <location>
        <begin position="151"/>
        <end position="162"/>
    </location>
</feature>
<dbReference type="GO" id="GO:0003677">
    <property type="term" value="F:DNA binding"/>
    <property type="evidence" value="ECO:0007669"/>
    <property type="project" value="UniProtKB-KW"/>
</dbReference>
<dbReference type="FunFam" id="3.30.160.60:FF:000213">
    <property type="entry name" value="Zinc finger protein 624"/>
    <property type="match status" value="1"/>
</dbReference>
<evidence type="ECO:0000256" key="9">
    <source>
        <dbReference type="ARBA" id="ARBA00023125"/>
    </source>
</evidence>
<dbReference type="GO" id="GO:0000981">
    <property type="term" value="F:DNA-binding transcription factor activity, RNA polymerase II-specific"/>
    <property type="evidence" value="ECO:0007669"/>
    <property type="project" value="TreeGrafter"/>
</dbReference>
<dbReference type="InterPro" id="IPR013087">
    <property type="entry name" value="Znf_C2H2_type"/>
</dbReference>
<keyword evidence="7" id="KW-0862">Zinc</keyword>
<feature type="region of interest" description="Disordered" evidence="13">
    <location>
        <begin position="404"/>
        <end position="432"/>
    </location>
</feature>
<feature type="domain" description="C2H2-type" evidence="14">
    <location>
        <begin position="635"/>
        <end position="662"/>
    </location>
</feature>
<feature type="domain" description="C2H2-type" evidence="14">
    <location>
        <begin position="439"/>
        <end position="466"/>
    </location>
</feature>
<name>A0A671XIW9_SPAAU</name>
<evidence type="ECO:0000256" key="2">
    <source>
        <dbReference type="ARBA" id="ARBA00004123"/>
    </source>
</evidence>
<keyword evidence="10" id="KW-0804">Transcription</keyword>
<dbReference type="PROSITE" id="PS50157">
    <property type="entry name" value="ZINC_FINGER_C2H2_2"/>
    <property type="match status" value="9"/>
</dbReference>
<feature type="region of interest" description="Disordered" evidence="13">
    <location>
        <begin position="81"/>
        <end position="115"/>
    </location>
</feature>
<keyword evidence="9" id="KW-0238">DNA-binding</keyword>
<feature type="compositionally biased region" description="Basic and acidic residues" evidence="13">
    <location>
        <begin position="255"/>
        <end position="265"/>
    </location>
</feature>
<evidence type="ECO:0000259" key="14">
    <source>
        <dbReference type="PROSITE" id="PS50157"/>
    </source>
</evidence>